<dbReference type="OrthoDB" id="77878at2759"/>
<evidence type="ECO:0000256" key="3">
    <source>
        <dbReference type="ARBA" id="ARBA00022989"/>
    </source>
</evidence>
<evidence type="ECO:0000256" key="5">
    <source>
        <dbReference type="ARBA" id="ARBA00023242"/>
    </source>
</evidence>
<sequence>MASLNALDGFQELSKVVYLYNPNILNAGYRSSPSRSQLSPPELIVLATWMGAAPRHIAKYTSSYRSLFPATQILLIMNFVPDIVLYPTSMKRQRLRPAVKVIQSLYSQTHDQRPRVLLHCFSNGGGYQVCQLAKVFKGMEGNPLPVYAMVLDSTPGKGTFRRSANAMLLSFPKSKIIQLLGSVIVYSMLCFMAVYHVILGKQNLVENLRKDLNDKTLFNGKAPRCYLYSEADQMVQWEDVEEHAEAAKQDGWKVEAVRFESSSHAGHIMEDNKKYWDAVNQIWKDAGI</sequence>
<evidence type="ECO:0000256" key="7">
    <source>
        <dbReference type="SAM" id="Phobius"/>
    </source>
</evidence>
<evidence type="ECO:0000256" key="1">
    <source>
        <dbReference type="ARBA" id="ARBA00007387"/>
    </source>
</evidence>
<dbReference type="AlphaFoldDB" id="A0A8E2ETG1"/>
<dbReference type="InterPro" id="IPR008547">
    <property type="entry name" value="DUF829_TMEM53"/>
</dbReference>
<dbReference type="InterPro" id="IPR029058">
    <property type="entry name" value="AB_hydrolase_fold"/>
</dbReference>
<organism evidence="8 9">
    <name type="scientific">Glonium stellatum</name>
    <dbReference type="NCBI Taxonomy" id="574774"/>
    <lineage>
        <taxon>Eukaryota</taxon>
        <taxon>Fungi</taxon>
        <taxon>Dikarya</taxon>
        <taxon>Ascomycota</taxon>
        <taxon>Pezizomycotina</taxon>
        <taxon>Dothideomycetes</taxon>
        <taxon>Pleosporomycetidae</taxon>
        <taxon>Gloniales</taxon>
        <taxon>Gloniaceae</taxon>
        <taxon>Glonium</taxon>
    </lineage>
</organism>
<comment type="similarity">
    <text evidence="1">Belongs to the TMEM53 family.</text>
</comment>
<name>A0A8E2ETG1_9PEZI</name>
<dbReference type="GO" id="GO:0005640">
    <property type="term" value="C:nuclear outer membrane"/>
    <property type="evidence" value="ECO:0007669"/>
    <property type="project" value="UniProtKB-SubCell"/>
</dbReference>
<evidence type="ECO:0000313" key="8">
    <source>
        <dbReference type="EMBL" id="OCL04271.1"/>
    </source>
</evidence>
<dbReference type="SUPFAM" id="SSF53474">
    <property type="entry name" value="alpha/beta-Hydrolases"/>
    <property type="match status" value="1"/>
</dbReference>
<dbReference type="PANTHER" id="PTHR12265:SF30">
    <property type="entry name" value="TRANSMEMBRANE PROTEIN 53"/>
    <property type="match status" value="1"/>
</dbReference>
<keyword evidence="3 7" id="KW-1133">Transmembrane helix</keyword>
<comment type="subcellular location">
    <subcellularLocation>
        <location evidence="6">Nucleus outer membrane</location>
        <topology evidence="6">Single-pass membrane protein</topology>
    </subcellularLocation>
</comment>
<keyword evidence="2 7" id="KW-0812">Transmembrane</keyword>
<evidence type="ECO:0000313" key="9">
    <source>
        <dbReference type="Proteomes" id="UP000250140"/>
    </source>
</evidence>
<keyword evidence="9" id="KW-1185">Reference proteome</keyword>
<protein>
    <submittedName>
        <fullName evidence="8">Indole-diterpene biosynthesis protein-like protein PaxU</fullName>
    </submittedName>
</protein>
<feature type="transmembrane region" description="Helical" evidence="7">
    <location>
        <begin position="176"/>
        <end position="198"/>
    </location>
</feature>
<gene>
    <name evidence="8" type="ORF">AOQ84DRAFT_416655</name>
</gene>
<accession>A0A8E2ETG1</accession>
<dbReference type="EMBL" id="KV750558">
    <property type="protein sequence ID" value="OCL04271.1"/>
    <property type="molecule type" value="Genomic_DNA"/>
</dbReference>
<dbReference type="Proteomes" id="UP000250140">
    <property type="component" value="Unassembled WGS sequence"/>
</dbReference>
<evidence type="ECO:0000256" key="6">
    <source>
        <dbReference type="ARBA" id="ARBA00034303"/>
    </source>
</evidence>
<evidence type="ECO:0000256" key="4">
    <source>
        <dbReference type="ARBA" id="ARBA00023136"/>
    </source>
</evidence>
<keyword evidence="4 7" id="KW-0472">Membrane</keyword>
<reference evidence="8 9" key="1">
    <citation type="journal article" date="2016" name="Nat. Commun.">
        <title>Ectomycorrhizal ecology is imprinted in the genome of the dominant symbiotic fungus Cenococcum geophilum.</title>
        <authorList>
            <consortium name="DOE Joint Genome Institute"/>
            <person name="Peter M."/>
            <person name="Kohler A."/>
            <person name="Ohm R.A."/>
            <person name="Kuo A."/>
            <person name="Krutzmann J."/>
            <person name="Morin E."/>
            <person name="Arend M."/>
            <person name="Barry K.W."/>
            <person name="Binder M."/>
            <person name="Choi C."/>
            <person name="Clum A."/>
            <person name="Copeland A."/>
            <person name="Grisel N."/>
            <person name="Haridas S."/>
            <person name="Kipfer T."/>
            <person name="LaButti K."/>
            <person name="Lindquist E."/>
            <person name="Lipzen A."/>
            <person name="Maire R."/>
            <person name="Meier B."/>
            <person name="Mihaltcheva S."/>
            <person name="Molinier V."/>
            <person name="Murat C."/>
            <person name="Poggeler S."/>
            <person name="Quandt C.A."/>
            <person name="Sperisen C."/>
            <person name="Tritt A."/>
            <person name="Tisserant E."/>
            <person name="Crous P.W."/>
            <person name="Henrissat B."/>
            <person name="Nehls U."/>
            <person name="Egli S."/>
            <person name="Spatafora J.W."/>
            <person name="Grigoriev I.V."/>
            <person name="Martin F.M."/>
        </authorList>
    </citation>
    <scope>NUCLEOTIDE SEQUENCE [LARGE SCALE GENOMIC DNA]</scope>
    <source>
        <strain evidence="8 9">CBS 207.34</strain>
    </source>
</reference>
<dbReference type="PANTHER" id="PTHR12265">
    <property type="entry name" value="TRANSMEMBRANE PROTEIN 53"/>
    <property type="match status" value="1"/>
</dbReference>
<dbReference type="Pfam" id="PF05705">
    <property type="entry name" value="DUF829"/>
    <property type="match status" value="1"/>
</dbReference>
<proteinExistence type="inferred from homology"/>
<keyword evidence="5" id="KW-0539">Nucleus</keyword>
<evidence type="ECO:0000256" key="2">
    <source>
        <dbReference type="ARBA" id="ARBA00022692"/>
    </source>
</evidence>